<reference evidence="3" key="1">
    <citation type="submission" date="2022-11" db="UniProtKB">
        <authorList>
            <consortium name="WormBaseParasite"/>
        </authorList>
    </citation>
    <scope>IDENTIFICATION</scope>
</reference>
<evidence type="ECO:0000313" key="2">
    <source>
        <dbReference type="Proteomes" id="UP000887565"/>
    </source>
</evidence>
<sequence>LNESGIEKLEQSEDQNAPNNHQPDEKQTNKGQQHTLCLCGRWITKPISHYHLKDCSKCQVVQNKSKLWVQPSMLFQTSN</sequence>
<feature type="region of interest" description="Disordered" evidence="1">
    <location>
        <begin position="1"/>
        <end position="31"/>
    </location>
</feature>
<evidence type="ECO:0000313" key="3">
    <source>
        <dbReference type="WBParaSite" id="nRc.2.0.1.t09090-RA"/>
    </source>
</evidence>
<accession>A0A915I5G6</accession>
<evidence type="ECO:0000256" key="1">
    <source>
        <dbReference type="SAM" id="MobiDB-lite"/>
    </source>
</evidence>
<protein>
    <submittedName>
        <fullName evidence="3">Uncharacterized protein</fullName>
    </submittedName>
</protein>
<keyword evidence="2" id="KW-1185">Reference proteome</keyword>
<organism evidence="2 3">
    <name type="scientific">Romanomermis culicivorax</name>
    <name type="common">Nematode worm</name>
    <dbReference type="NCBI Taxonomy" id="13658"/>
    <lineage>
        <taxon>Eukaryota</taxon>
        <taxon>Metazoa</taxon>
        <taxon>Ecdysozoa</taxon>
        <taxon>Nematoda</taxon>
        <taxon>Enoplea</taxon>
        <taxon>Dorylaimia</taxon>
        <taxon>Mermithida</taxon>
        <taxon>Mermithoidea</taxon>
        <taxon>Mermithidae</taxon>
        <taxon>Romanomermis</taxon>
    </lineage>
</organism>
<dbReference type="AlphaFoldDB" id="A0A915I5G6"/>
<dbReference type="Proteomes" id="UP000887565">
    <property type="component" value="Unplaced"/>
</dbReference>
<feature type="compositionally biased region" description="Basic and acidic residues" evidence="1">
    <location>
        <begin position="1"/>
        <end position="11"/>
    </location>
</feature>
<dbReference type="WBParaSite" id="nRc.2.0.1.t09090-RA">
    <property type="protein sequence ID" value="nRc.2.0.1.t09090-RA"/>
    <property type="gene ID" value="nRc.2.0.1.g09090"/>
</dbReference>
<proteinExistence type="predicted"/>
<name>A0A915I5G6_ROMCU</name>